<evidence type="ECO:0000256" key="2">
    <source>
        <dbReference type="ARBA" id="ARBA00022980"/>
    </source>
</evidence>
<dbReference type="Gene3D" id="1.10.287.3980">
    <property type="match status" value="1"/>
</dbReference>
<evidence type="ECO:0000256" key="3">
    <source>
        <dbReference type="ARBA" id="ARBA00023274"/>
    </source>
</evidence>
<keyword evidence="7" id="KW-1185">Reference proteome</keyword>
<dbReference type="Proteomes" id="UP001055439">
    <property type="component" value="Chromosome 8"/>
</dbReference>
<accession>A0A9E7H1Z7</accession>
<name>A0A9E7H1Z7_9LILI</name>
<dbReference type="GO" id="GO:0006412">
    <property type="term" value="P:translation"/>
    <property type="evidence" value="ECO:0007669"/>
    <property type="project" value="InterPro"/>
</dbReference>
<dbReference type="FunFam" id="1.10.287.3980:FF:000001">
    <property type="entry name" value="Mitochondrial ribosomal protein L34"/>
    <property type="match status" value="1"/>
</dbReference>
<feature type="non-terminal residue" evidence="6">
    <location>
        <position position="1"/>
    </location>
</feature>
<reference evidence="6" key="1">
    <citation type="submission" date="2022-05" db="EMBL/GenBank/DDBJ databases">
        <title>The Musa troglodytarum L. genome provides insights into the mechanism of non-climacteric behaviour and enrichment of carotenoids.</title>
        <authorList>
            <person name="Wang J."/>
        </authorList>
    </citation>
    <scope>NUCLEOTIDE SEQUENCE</scope>
    <source>
        <tissue evidence="6">Leaf</tissue>
    </source>
</reference>
<evidence type="ECO:0000256" key="1">
    <source>
        <dbReference type="ARBA" id="ARBA00010111"/>
    </source>
</evidence>
<dbReference type="NCBIfam" id="TIGR01030">
    <property type="entry name" value="rpmH_bact"/>
    <property type="match status" value="1"/>
</dbReference>
<dbReference type="Pfam" id="PF00468">
    <property type="entry name" value="Ribosomal_L34"/>
    <property type="match status" value="1"/>
</dbReference>
<comment type="similarity">
    <text evidence="1">Belongs to the bacterial ribosomal protein bL34 family.</text>
</comment>
<dbReference type="InterPro" id="IPR000271">
    <property type="entry name" value="Ribosomal_bL34"/>
</dbReference>
<proteinExistence type="inferred from homology"/>
<evidence type="ECO:0000313" key="7">
    <source>
        <dbReference type="Proteomes" id="UP001055439"/>
    </source>
</evidence>
<feature type="compositionally biased region" description="Basic and acidic residues" evidence="5">
    <location>
        <begin position="44"/>
        <end position="53"/>
    </location>
</feature>
<gene>
    <name evidence="6" type="ORF">MUK42_16010</name>
</gene>
<dbReference type="GO" id="GO:0005762">
    <property type="term" value="C:mitochondrial large ribosomal subunit"/>
    <property type="evidence" value="ECO:0007669"/>
    <property type="project" value="TreeGrafter"/>
</dbReference>
<dbReference type="OrthoDB" id="431691at2759"/>
<dbReference type="PANTHER" id="PTHR14503:SF12">
    <property type="entry name" value="RIBOSOMAL PROTEIN L34"/>
    <property type="match status" value="1"/>
</dbReference>
<sequence>SAFANSSQILRSKPVHSLVLGSLLTHRFPSFRRSRSPLAPRSRRLAEEEKETMKPLTSSQGVFFPCGLPSLRFFIDEGNDDSTNESMYLLPKRTYQPSHVKRKRTHGYFARKSTKCECKVIAHRLAKGRARITV</sequence>
<dbReference type="EMBL" id="CP097510">
    <property type="protein sequence ID" value="URE25330.1"/>
    <property type="molecule type" value="Genomic_DNA"/>
</dbReference>
<evidence type="ECO:0000313" key="6">
    <source>
        <dbReference type="EMBL" id="URE25330.1"/>
    </source>
</evidence>
<organism evidence="6 7">
    <name type="scientific">Musa troglodytarum</name>
    <name type="common">fe'i banana</name>
    <dbReference type="NCBI Taxonomy" id="320322"/>
    <lineage>
        <taxon>Eukaryota</taxon>
        <taxon>Viridiplantae</taxon>
        <taxon>Streptophyta</taxon>
        <taxon>Embryophyta</taxon>
        <taxon>Tracheophyta</taxon>
        <taxon>Spermatophyta</taxon>
        <taxon>Magnoliopsida</taxon>
        <taxon>Liliopsida</taxon>
        <taxon>Zingiberales</taxon>
        <taxon>Musaceae</taxon>
        <taxon>Musa</taxon>
    </lineage>
</organism>
<dbReference type="AlphaFoldDB" id="A0A9E7H1Z7"/>
<dbReference type="PANTHER" id="PTHR14503">
    <property type="entry name" value="MITOCHONDRIAL RIBOSOMAL PROTEIN 34 FAMILY MEMBER"/>
    <property type="match status" value="1"/>
</dbReference>
<evidence type="ECO:0000256" key="5">
    <source>
        <dbReference type="SAM" id="MobiDB-lite"/>
    </source>
</evidence>
<protein>
    <recommendedName>
        <fullName evidence="4">Large ribosomal subunit protein bL34m</fullName>
    </recommendedName>
</protein>
<keyword evidence="2 6" id="KW-0689">Ribosomal protein</keyword>
<evidence type="ECO:0000256" key="4">
    <source>
        <dbReference type="ARBA" id="ARBA00035274"/>
    </source>
</evidence>
<feature type="region of interest" description="Disordered" evidence="5">
    <location>
        <begin position="33"/>
        <end position="58"/>
    </location>
</feature>
<dbReference type="GO" id="GO:0003735">
    <property type="term" value="F:structural constituent of ribosome"/>
    <property type="evidence" value="ECO:0007669"/>
    <property type="project" value="InterPro"/>
</dbReference>
<keyword evidence="3" id="KW-0687">Ribonucleoprotein</keyword>